<dbReference type="AlphaFoldDB" id="A0A2S3ZGL2"/>
<dbReference type="RefSeq" id="WP_103430900.1">
    <property type="nucleotide sequence ID" value="NZ_PPXF01000037.1"/>
</dbReference>
<dbReference type="PANTHER" id="PTHR47506:SF3">
    <property type="entry name" value="HTH-TYPE TRANSCRIPTIONAL REGULATOR LMRA"/>
    <property type="match status" value="1"/>
</dbReference>
<comment type="caution">
    <text evidence="4">The sequence shown here is derived from an EMBL/GenBank/DDBJ whole genome shotgun (WGS) entry which is preliminary data.</text>
</comment>
<proteinExistence type="predicted"/>
<name>A0A2S3ZGL2_9MICO</name>
<keyword evidence="2" id="KW-0804">Transcription</keyword>
<protein>
    <submittedName>
        <fullName evidence="4">TetR/AcrR family transcriptional regulator</fullName>
    </submittedName>
</protein>
<sequence>MEETKITARGRATRQRIIEATGEQILAAGIGGTTLDTVRAATLTSKSQLFHYFPGGKTELVREVATWEGRQLLAAQEPYIHDLSTWESWNAWRAALVDYYLGLGRWACPIGSLATQAAMTDPDLEAFFSASMAEWRDTLAAGVTKMQAGGLIDQAVDPQRIAVVILAAIQGGLVLSQPMRSAWPLEAALDSALEPLHQAAT</sequence>
<dbReference type="InterPro" id="IPR036271">
    <property type="entry name" value="Tet_transcr_reg_TetR-rel_C_sf"/>
</dbReference>
<dbReference type="InterPro" id="IPR009057">
    <property type="entry name" value="Homeodomain-like_sf"/>
</dbReference>
<reference evidence="4 5" key="1">
    <citation type="submission" date="2018-01" db="EMBL/GenBank/DDBJ databases">
        <title>Cryobacterium sp. nov., from glaciers in China.</title>
        <authorList>
            <person name="Liu Q."/>
            <person name="Xin Y.-H."/>
        </authorList>
    </citation>
    <scope>NUCLEOTIDE SEQUENCE [LARGE SCALE GENOMIC DNA]</scope>
    <source>
        <strain evidence="4 5">TMB1-8</strain>
    </source>
</reference>
<evidence type="ECO:0000313" key="4">
    <source>
        <dbReference type="EMBL" id="POH66442.1"/>
    </source>
</evidence>
<feature type="domain" description="Transcriptional regulator LmrA/YxaF-like C-terminal" evidence="3">
    <location>
        <begin position="107"/>
        <end position="188"/>
    </location>
</feature>
<dbReference type="PANTHER" id="PTHR47506">
    <property type="entry name" value="TRANSCRIPTIONAL REGULATORY PROTEIN"/>
    <property type="match status" value="1"/>
</dbReference>
<evidence type="ECO:0000313" key="5">
    <source>
        <dbReference type="Proteomes" id="UP000237104"/>
    </source>
</evidence>
<dbReference type="EMBL" id="PPXF01000037">
    <property type="protein sequence ID" value="POH66442.1"/>
    <property type="molecule type" value="Genomic_DNA"/>
</dbReference>
<dbReference type="Pfam" id="PF21993">
    <property type="entry name" value="TetR_C_13_2"/>
    <property type="match status" value="1"/>
</dbReference>
<gene>
    <name evidence="4" type="ORF">C3B59_08460</name>
</gene>
<evidence type="ECO:0000259" key="3">
    <source>
        <dbReference type="Pfam" id="PF21993"/>
    </source>
</evidence>
<dbReference type="Proteomes" id="UP000237104">
    <property type="component" value="Unassembled WGS sequence"/>
</dbReference>
<accession>A0A2S3ZGL2</accession>
<organism evidence="4 5">
    <name type="scientific">Cryobacterium zongtaii</name>
    <dbReference type="NCBI Taxonomy" id="1259217"/>
    <lineage>
        <taxon>Bacteria</taxon>
        <taxon>Bacillati</taxon>
        <taxon>Actinomycetota</taxon>
        <taxon>Actinomycetes</taxon>
        <taxon>Micrococcales</taxon>
        <taxon>Microbacteriaceae</taxon>
        <taxon>Cryobacterium</taxon>
    </lineage>
</organism>
<dbReference type="SUPFAM" id="SSF46689">
    <property type="entry name" value="Homeodomain-like"/>
    <property type="match status" value="1"/>
</dbReference>
<evidence type="ECO:0000256" key="2">
    <source>
        <dbReference type="ARBA" id="ARBA00023163"/>
    </source>
</evidence>
<dbReference type="InterPro" id="IPR054156">
    <property type="entry name" value="YxaF_TetR_C"/>
</dbReference>
<dbReference type="SUPFAM" id="SSF48498">
    <property type="entry name" value="Tetracyclin repressor-like, C-terminal domain"/>
    <property type="match status" value="1"/>
</dbReference>
<keyword evidence="1" id="KW-0805">Transcription regulation</keyword>
<dbReference type="Gene3D" id="1.10.357.10">
    <property type="entry name" value="Tetracycline Repressor, domain 2"/>
    <property type="match status" value="1"/>
</dbReference>
<evidence type="ECO:0000256" key="1">
    <source>
        <dbReference type="ARBA" id="ARBA00023015"/>
    </source>
</evidence>
<dbReference type="OrthoDB" id="4567939at2"/>